<evidence type="ECO:0000313" key="2">
    <source>
        <dbReference type="EMBL" id="KAH3790536.1"/>
    </source>
</evidence>
<feature type="coiled-coil region" evidence="1">
    <location>
        <begin position="310"/>
        <end position="337"/>
    </location>
</feature>
<protein>
    <recommendedName>
        <fullName evidence="4">Coiled-coil domain-containing protein 125</fullName>
    </recommendedName>
</protein>
<keyword evidence="3" id="KW-1185">Reference proteome</keyword>
<evidence type="ECO:0008006" key="4">
    <source>
        <dbReference type="Google" id="ProtNLM"/>
    </source>
</evidence>
<evidence type="ECO:0000313" key="3">
    <source>
        <dbReference type="Proteomes" id="UP000828390"/>
    </source>
</evidence>
<dbReference type="Proteomes" id="UP000828390">
    <property type="component" value="Unassembled WGS sequence"/>
</dbReference>
<name>A0A9D4IW71_DREPO</name>
<dbReference type="GO" id="GO:2000146">
    <property type="term" value="P:negative regulation of cell motility"/>
    <property type="evidence" value="ECO:0007669"/>
    <property type="project" value="TreeGrafter"/>
</dbReference>
<reference evidence="2" key="2">
    <citation type="submission" date="2020-11" db="EMBL/GenBank/DDBJ databases">
        <authorList>
            <person name="McCartney M.A."/>
            <person name="Auch B."/>
            <person name="Kono T."/>
            <person name="Mallez S."/>
            <person name="Becker A."/>
            <person name="Gohl D.M."/>
            <person name="Silverstein K.A.T."/>
            <person name="Koren S."/>
            <person name="Bechman K.B."/>
            <person name="Herman A."/>
            <person name="Abrahante J.E."/>
            <person name="Garbe J."/>
        </authorList>
    </citation>
    <scope>NUCLEOTIDE SEQUENCE</scope>
    <source>
        <strain evidence="2">Duluth1</strain>
        <tissue evidence="2">Whole animal</tissue>
    </source>
</reference>
<reference evidence="2" key="1">
    <citation type="journal article" date="2019" name="bioRxiv">
        <title>The Genome of the Zebra Mussel, Dreissena polymorpha: A Resource for Invasive Species Research.</title>
        <authorList>
            <person name="McCartney M.A."/>
            <person name="Auch B."/>
            <person name="Kono T."/>
            <person name="Mallez S."/>
            <person name="Zhang Y."/>
            <person name="Obille A."/>
            <person name="Becker A."/>
            <person name="Abrahante J.E."/>
            <person name="Garbe J."/>
            <person name="Badalamenti J.P."/>
            <person name="Herman A."/>
            <person name="Mangelson H."/>
            <person name="Liachko I."/>
            <person name="Sullivan S."/>
            <person name="Sone E.D."/>
            <person name="Koren S."/>
            <person name="Silverstein K.A.T."/>
            <person name="Beckman K.B."/>
            <person name="Gohl D.M."/>
        </authorList>
    </citation>
    <scope>NUCLEOTIDE SEQUENCE</scope>
    <source>
        <strain evidence="2">Duluth1</strain>
        <tissue evidence="2">Whole animal</tissue>
    </source>
</reference>
<dbReference type="AlphaFoldDB" id="A0A9D4IW71"/>
<proteinExistence type="predicted"/>
<evidence type="ECO:0000256" key="1">
    <source>
        <dbReference type="SAM" id="Coils"/>
    </source>
</evidence>
<gene>
    <name evidence="2" type="ORF">DPMN_168738</name>
</gene>
<dbReference type="GO" id="GO:0035024">
    <property type="term" value="P:negative regulation of Rho protein signal transduction"/>
    <property type="evidence" value="ECO:0007669"/>
    <property type="project" value="TreeGrafter"/>
</dbReference>
<dbReference type="InterPro" id="IPR034608">
    <property type="entry name" value="CCDC125"/>
</dbReference>
<feature type="coiled-coil region" evidence="1">
    <location>
        <begin position="204"/>
        <end position="245"/>
    </location>
</feature>
<dbReference type="PANTHER" id="PTHR28616:SF1">
    <property type="entry name" value="COILED-COIL DOMAIN-CONTAINING PROTEIN 125"/>
    <property type="match status" value="1"/>
</dbReference>
<accession>A0A9D4IW71</accession>
<keyword evidence="1" id="KW-0175">Coiled coil</keyword>
<sequence length="528" mass="59907">MSEDDSYEGIIEADLGLGDGLKPGGIKIDSVNSQKRSDIIGSLKCNQCSDVDFGQTDHDKKDSDEEYQMCLMPIQAIMDLKSQYSHLVPKGSRCTETKYCDSDNMLYDGRYLYGTKQSIENVVDKACKKCSDDSSNESVFPVYADVPYGTSIRQQKELFKHNLEAIQRKKCQIYIAAKHQPVDKGLIDDSPKPLTSSEEIAMELAAKLQEVDDLKLELETCEQRLESKYQAIEILRKQAEEAQHRFKVRECSTREATMKLAQEINELQFEIISRDNMLATSQQVWAQRYDRMCQENMTLQDSLHLRTEQLRKVTSQKMAVERENDELLALLDIQERAKYELTRSSSTEEMYSSYSSTQLAVLGACRCRVSTPDPCGCALAAANLKKDIINMKQELCQYKTRRDEAYHTVDAYRQAFEEQLQKNKALTTQLANIGSGRSPTGTITAKSRAKLALHWLIGSLNDEELTEEEGPGCNMTEYELITYLTDMLNEKKEVLAHQKLATQILADRVKTLESQLAVFEKDGSKVVL</sequence>
<dbReference type="PANTHER" id="PTHR28616">
    <property type="entry name" value="COILED-COIL DOMAIN-CONTAINING PROTEIN 125"/>
    <property type="match status" value="1"/>
</dbReference>
<organism evidence="2 3">
    <name type="scientific">Dreissena polymorpha</name>
    <name type="common">Zebra mussel</name>
    <name type="synonym">Mytilus polymorpha</name>
    <dbReference type="NCBI Taxonomy" id="45954"/>
    <lineage>
        <taxon>Eukaryota</taxon>
        <taxon>Metazoa</taxon>
        <taxon>Spiralia</taxon>
        <taxon>Lophotrochozoa</taxon>
        <taxon>Mollusca</taxon>
        <taxon>Bivalvia</taxon>
        <taxon>Autobranchia</taxon>
        <taxon>Heteroconchia</taxon>
        <taxon>Euheterodonta</taxon>
        <taxon>Imparidentia</taxon>
        <taxon>Neoheterodontei</taxon>
        <taxon>Myida</taxon>
        <taxon>Dreissenoidea</taxon>
        <taxon>Dreissenidae</taxon>
        <taxon>Dreissena</taxon>
    </lineage>
</organism>
<dbReference type="GO" id="GO:0005737">
    <property type="term" value="C:cytoplasm"/>
    <property type="evidence" value="ECO:0007669"/>
    <property type="project" value="TreeGrafter"/>
</dbReference>
<comment type="caution">
    <text evidence="2">The sequence shown here is derived from an EMBL/GenBank/DDBJ whole genome shotgun (WGS) entry which is preliminary data.</text>
</comment>
<dbReference type="EMBL" id="JAIWYP010000008">
    <property type="protein sequence ID" value="KAH3790536.1"/>
    <property type="molecule type" value="Genomic_DNA"/>
</dbReference>